<dbReference type="InterPro" id="IPR018170">
    <property type="entry name" value="Aldo/ket_reductase_CS"/>
</dbReference>
<feature type="binding site" evidence="5">
    <location>
        <position position="131"/>
    </location>
    <ligand>
        <name>substrate</name>
    </ligand>
</feature>
<dbReference type="PROSITE" id="PS00062">
    <property type="entry name" value="ALDOKETO_REDUCTASE_2"/>
    <property type="match status" value="1"/>
</dbReference>
<feature type="site" description="Lowers pKa of active site Tyr" evidence="6">
    <location>
        <position position="98"/>
    </location>
</feature>
<evidence type="ECO:0000256" key="2">
    <source>
        <dbReference type="ARBA" id="ARBA00022857"/>
    </source>
</evidence>
<dbReference type="PIRSF" id="PIRSF000097">
    <property type="entry name" value="AKR"/>
    <property type="match status" value="1"/>
</dbReference>
<dbReference type="Gene3D" id="3.20.20.100">
    <property type="entry name" value="NADP-dependent oxidoreductase domain"/>
    <property type="match status" value="1"/>
</dbReference>
<keyword evidence="10" id="KW-1185">Reference proteome</keyword>
<dbReference type="SUPFAM" id="SSF51430">
    <property type="entry name" value="NAD(P)-linked oxidoreductase"/>
    <property type="match status" value="1"/>
</dbReference>
<evidence type="ECO:0000256" key="1">
    <source>
        <dbReference type="ARBA" id="ARBA00007905"/>
    </source>
</evidence>
<dbReference type="PRINTS" id="PR00069">
    <property type="entry name" value="ALDKETRDTASE"/>
</dbReference>
<evidence type="ECO:0000313" key="10">
    <source>
        <dbReference type="Proteomes" id="UP000305238"/>
    </source>
</evidence>
<dbReference type="FunFam" id="3.20.20.100:FF:000015">
    <property type="entry name" value="Oxidoreductase, aldo/keto reductase family"/>
    <property type="match status" value="1"/>
</dbReference>
<dbReference type="EMBL" id="VCKZ01000016">
    <property type="protein sequence ID" value="TMR41683.1"/>
    <property type="molecule type" value="Genomic_DNA"/>
</dbReference>
<evidence type="ECO:0000256" key="5">
    <source>
        <dbReference type="PIRSR" id="PIRSR000097-2"/>
    </source>
</evidence>
<evidence type="ECO:0000256" key="3">
    <source>
        <dbReference type="ARBA" id="ARBA00023002"/>
    </source>
</evidence>
<comment type="caution">
    <text evidence="9">The sequence shown here is derived from an EMBL/GenBank/DDBJ whole genome shotgun (WGS) entry which is preliminary data.</text>
</comment>
<evidence type="ECO:0000259" key="8">
    <source>
        <dbReference type="Pfam" id="PF00248"/>
    </source>
</evidence>
<accession>A0A5S4H8X3</accession>
<feature type="region of interest" description="Disordered" evidence="7">
    <location>
        <begin position="1"/>
        <end position="20"/>
    </location>
</feature>
<feature type="active site" description="Proton donor" evidence="4">
    <location>
        <position position="73"/>
    </location>
</feature>
<dbReference type="Pfam" id="PF00248">
    <property type="entry name" value="Aldo_ket_red"/>
    <property type="match status" value="1"/>
</dbReference>
<dbReference type="AlphaFoldDB" id="A0A5S4H8X3"/>
<dbReference type="OrthoDB" id="9804790at2"/>
<gene>
    <name evidence="9" type="ORF">ETD96_04470</name>
</gene>
<dbReference type="Proteomes" id="UP000305238">
    <property type="component" value="Unassembled WGS sequence"/>
</dbReference>
<comment type="similarity">
    <text evidence="1">Belongs to the aldo/keto reductase family.</text>
</comment>
<reference evidence="9 10" key="1">
    <citation type="submission" date="2019-05" db="EMBL/GenBank/DDBJ databases">
        <title>Draft genome sequence of Actinomadura geliboluensis A8036.</title>
        <authorList>
            <person name="Saricaoglu S."/>
            <person name="Isik K."/>
        </authorList>
    </citation>
    <scope>NUCLEOTIDE SEQUENCE [LARGE SCALE GENOMIC DNA]</scope>
    <source>
        <strain evidence="9 10">A8036</strain>
    </source>
</reference>
<dbReference type="InterPro" id="IPR020471">
    <property type="entry name" value="AKR"/>
</dbReference>
<feature type="domain" description="NADP-dependent oxidoreductase" evidence="8">
    <location>
        <begin position="40"/>
        <end position="284"/>
    </location>
</feature>
<dbReference type="PANTHER" id="PTHR43827:SF3">
    <property type="entry name" value="NADP-DEPENDENT OXIDOREDUCTASE DOMAIN-CONTAINING PROTEIN"/>
    <property type="match status" value="1"/>
</dbReference>
<protein>
    <submittedName>
        <fullName evidence="9">Aldo/keto reductase</fullName>
    </submittedName>
</protein>
<dbReference type="InterPro" id="IPR023210">
    <property type="entry name" value="NADP_OxRdtase_dom"/>
</dbReference>
<dbReference type="PROSITE" id="PS00798">
    <property type="entry name" value="ALDOKETO_REDUCTASE_1"/>
    <property type="match status" value="1"/>
</dbReference>
<dbReference type="GO" id="GO:0016616">
    <property type="term" value="F:oxidoreductase activity, acting on the CH-OH group of donors, NAD or NADP as acceptor"/>
    <property type="evidence" value="ECO:0007669"/>
    <property type="project" value="UniProtKB-ARBA"/>
</dbReference>
<proteinExistence type="inferred from homology"/>
<name>A0A5S4H8X3_9ACTN</name>
<keyword evidence="2" id="KW-0521">NADP</keyword>
<evidence type="ECO:0000256" key="6">
    <source>
        <dbReference type="PIRSR" id="PIRSR000097-3"/>
    </source>
</evidence>
<keyword evidence="3" id="KW-0560">Oxidoreductase</keyword>
<evidence type="ECO:0000256" key="4">
    <source>
        <dbReference type="PIRSR" id="PIRSR000097-1"/>
    </source>
</evidence>
<sequence length="299" mass="32754">MFGGRSRGHDRLGTHHQRGGTVTVTVPKVDLIDGAAMPQLGFGVFQVGDDEAERAVATALENGYRSIDTASAYQNEEGVGRALRASGLPRDELFVTTKLWNSEQGHDNALRACEASLSRLGLDRLDLYLIHWPMPGRGLYLETWRALEKLKADGRVRSIGVSNFTVEALRRVIDEADVVPAVNQIELHPYFQQDGLRAFHRDHGIHTEAWAPLGQGHGLLDDPALARIAEAHGRTPAQIVLRWHLDIGNIVIPKSVTPSRIAENIDVFGFELTPDDLSAIGELDKGIRVGPDPATFESA</sequence>
<organism evidence="9 10">
    <name type="scientific">Actinomadura geliboluensis</name>
    <dbReference type="NCBI Taxonomy" id="882440"/>
    <lineage>
        <taxon>Bacteria</taxon>
        <taxon>Bacillati</taxon>
        <taxon>Actinomycetota</taxon>
        <taxon>Actinomycetes</taxon>
        <taxon>Streptosporangiales</taxon>
        <taxon>Thermomonosporaceae</taxon>
        <taxon>Actinomadura</taxon>
    </lineage>
</organism>
<dbReference type="PROSITE" id="PS00063">
    <property type="entry name" value="ALDOKETO_REDUCTASE_3"/>
    <property type="match status" value="1"/>
</dbReference>
<evidence type="ECO:0000256" key="7">
    <source>
        <dbReference type="SAM" id="MobiDB-lite"/>
    </source>
</evidence>
<evidence type="ECO:0000313" key="9">
    <source>
        <dbReference type="EMBL" id="TMR41683.1"/>
    </source>
</evidence>
<dbReference type="PANTHER" id="PTHR43827">
    <property type="entry name" value="2,5-DIKETO-D-GLUCONIC ACID REDUCTASE"/>
    <property type="match status" value="1"/>
</dbReference>
<dbReference type="InterPro" id="IPR036812">
    <property type="entry name" value="NAD(P)_OxRdtase_dom_sf"/>
</dbReference>